<proteinExistence type="predicted"/>
<dbReference type="Proteomes" id="UP000287394">
    <property type="component" value="Chromosome"/>
</dbReference>
<dbReference type="KEGG" id="ccot:CCAX7_59870"/>
<protein>
    <submittedName>
        <fullName evidence="1">Uncharacterized protein</fullName>
    </submittedName>
</protein>
<keyword evidence="2" id="KW-1185">Reference proteome</keyword>
<reference evidence="1 2" key="1">
    <citation type="journal article" date="2019" name="Int. J. Syst. Evol. Microbiol.">
        <title>Capsulimonas corticalis gen. nov., sp. nov., an aerobic capsulated bacterium, of a novel bacterial order, Capsulimonadales ord. nov., of the class Armatimonadia of the phylum Armatimonadetes.</title>
        <authorList>
            <person name="Li J."/>
            <person name="Kudo C."/>
            <person name="Tonouchi A."/>
        </authorList>
    </citation>
    <scope>NUCLEOTIDE SEQUENCE [LARGE SCALE GENOMIC DNA]</scope>
    <source>
        <strain evidence="1 2">AX-7</strain>
    </source>
</reference>
<name>A0A402CZN5_9BACT</name>
<evidence type="ECO:0000313" key="2">
    <source>
        <dbReference type="Proteomes" id="UP000287394"/>
    </source>
</evidence>
<gene>
    <name evidence="1" type="ORF">CCAX7_59870</name>
</gene>
<sequence>MCLKVFVAADEPLPLIEYSPASPVFQVETLYEQSLPVLRYFTKPYVYSIRSVGECAYGFSYDLRDREILDQPDAPEDIKANVLKCYDAPRASVLATKEYLRRQAQTGSTLKRSNQRRDICYIRRHPWQTEAI</sequence>
<evidence type="ECO:0000313" key="1">
    <source>
        <dbReference type="EMBL" id="BDI33936.1"/>
    </source>
</evidence>
<dbReference type="AlphaFoldDB" id="A0A402CZN5"/>
<accession>A0A402CZN5</accession>
<organism evidence="1 2">
    <name type="scientific">Capsulimonas corticalis</name>
    <dbReference type="NCBI Taxonomy" id="2219043"/>
    <lineage>
        <taxon>Bacteria</taxon>
        <taxon>Bacillati</taxon>
        <taxon>Armatimonadota</taxon>
        <taxon>Armatimonadia</taxon>
        <taxon>Capsulimonadales</taxon>
        <taxon>Capsulimonadaceae</taxon>
        <taxon>Capsulimonas</taxon>
    </lineage>
</organism>
<dbReference type="EMBL" id="AP025739">
    <property type="protein sequence ID" value="BDI33936.1"/>
    <property type="molecule type" value="Genomic_DNA"/>
</dbReference>